<proteinExistence type="predicted"/>
<evidence type="ECO:0000256" key="1">
    <source>
        <dbReference type="SAM" id="Coils"/>
    </source>
</evidence>
<name>A0A1G8YGA6_9RHOB</name>
<evidence type="ECO:0000256" key="2">
    <source>
        <dbReference type="SAM" id="Phobius"/>
    </source>
</evidence>
<dbReference type="STRING" id="990712.SAMN05216257_101316"/>
<keyword evidence="2" id="KW-1133">Transmembrane helix</keyword>
<dbReference type="OrthoDB" id="7833467at2"/>
<keyword evidence="1" id="KW-0175">Coiled coil</keyword>
<sequence length="343" mass="37459">MAERKANPIAGLGLYGGPADRRPAPSRAERIAVVLSILWIVLAGAGLFLAGRDPMASEAALRFVGILMAIFMPVAVLWVGVAALRSAQVIREETARLEVAIEALRETYIESRKAESGKSSIERKLEEIAAAQRQTEQAIATFTSARHMAEAALADDKPAIPAAARTEDPSEEQPRLALVTPPEAAAPPVSVADFIRALNFPENAEDREGFQAMRRALRDRSTAQLVQAAQDVLTLLSHDGIYMDDLTPDRARPEIWRRFARGERGRAIAALGGIRDRSCLALTAGRMRSDTIFRDAAHHFLRKFDQVFSEFEKTASDQDIAALADTRTARAFMLLGRVAGTFD</sequence>
<evidence type="ECO:0000313" key="4">
    <source>
        <dbReference type="Proteomes" id="UP000199328"/>
    </source>
</evidence>
<gene>
    <name evidence="3" type="ORF">SAMN05216257_101316</name>
</gene>
<feature type="transmembrane region" description="Helical" evidence="2">
    <location>
        <begin position="31"/>
        <end position="51"/>
    </location>
</feature>
<keyword evidence="2" id="KW-0812">Transmembrane</keyword>
<dbReference type="Proteomes" id="UP000199328">
    <property type="component" value="Unassembled WGS sequence"/>
</dbReference>
<dbReference type="EMBL" id="FNFV01000001">
    <property type="protein sequence ID" value="SDK01872.1"/>
    <property type="molecule type" value="Genomic_DNA"/>
</dbReference>
<dbReference type="AlphaFoldDB" id="A0A1G8YGA6"/>
<dbReference type="RefSeq" id="WP_092497495.1">
    <property type="nucleotide sequence ID" value="NZ_FNFV01000001.1"/>
</dbReference>
<protein>
    <submittedName>
        <fullName evidence="3">Uncharacterized protein</fullName>
    </submittedName>
</protein>
<feature type="coiled-coil region" evidence="1">
    <location>
        <begin position="87"/>
        <end position="141"/>
    </location>
</feature>
<accession>A0A1G8YGA6</accession>
<reference evidence="4" key="1">
    <citation type="submission" date="2016-10" db="EMBL/GenBank/DDBJ databases">
        <authorList>
            <person name="Varghese N."/>
            <person name="Submissions S."/>
        </authorList>
    </citation>
    <scope>NUCLEOTIDE SEQUENCE [LARGE SCALE GENOMIC DNA]</scope>
    <source>
        <strain evidence="4">CGMCC 1.10789</strain>
    </source>
</reference>
<organism evidence="3 4">
    <name type="scientific">Meinhardsimonia xiamenensis</name>
    <dbReference type="NCBI Taxonomy" id="990712"/>
    <lineage>
        <taxon>Bacteria</taxon>
        <taxon>Pseudomonadati</taxon>
        <taxon>Pseudomonadota</taxon>
        <taxon>Alphaproteobacteria</taxon>
        <taxon>Rhodobacterales</taxon>
        <taxon>Paracoccaceae</taxon>
        <taxon>Meinhardsimonia</taxon>
    </lineage>
</organism>
<evidence type="ECO:0000313" key="3">
    <source>
        <dbReference type="EMBL" id="SDK01872.1"/>
    </source>
</evidence>
<keyword evidence="2" id="KW-0472">Membrane</keyword>
<feature type="transmembrane region" description="Helical" evidence="2">
    <location>
        <begin position="63"/>
        <end position="84"/>
    </location>
</feature>
<keyword evidence="4" id="KW-1185">Reference proteome</keyword>